<dbReference type="Pfam" id="PF03147">
    <property type="entry name" value="FDX-ACB"/>
    <property type="match status" value="1"/>
</dbReference>
<evidence type="ECO:0000259" key="18">
    <source>
        <dbReference type="PROSITE" id="PS51447"/>
    </source>
</evidence>
<dbReference type="CDD" id="cd02796">
    <property type="entry name" value="tRNA_bind_bactPheRS"/>
    <property type="match status" value="1"/>
</dbReference>
<dbReference type="GO" id="GO:0009328">
    <property type="term" value="C:phenylalanine-tRNA ligase complex"/>
    <property type="evidence" value="ECO:0007669"/>
    <property type="project" value="TreeGrafter"/>
</dbReference>
<comment type="subunit">
    <text evidence="3 15">Tetramer of two alpha and two beta subunits.</text>
</comment>
<name>A0A7K0K4Y1_9ACTO</name>
<organism evidence="20 21">
    <name type="scientific">Mobiluncus porci</name>
    <dbReference type="NCBI Taxonomy" id="2652278"/>
    <lineage>
        <taxon>Bacteria</taxon>
        <taxon>Bacillati</taxon>
        <taxon>Actinomycetota</taxon>
        <taxon>Actinomycetes</taxon>
        <taxon>Actinomycetales</taxon>
        <taxon>Actinomycetaceae</taxon>
        <taxon>Mobiluncus</taxon>
    </lineage>
</organism>
<dbReference type="Gene3D" id="3.30.930.10">
    <property type="entry name" value="Bira Bifunctional Protein, Domain 2"/>
    <property type="match status" value="1"/>
</dbReference>
<dbReference type="InterPro" id="IPR002547">
    <property type="entry name" value="tRNA-bd_dom"/>
</dbReference>
<dbReference type="Pfam" id="PF03483">
    <property type="entry name" value="B3_4"/>
    <property type="match status" value="1"/>
</dbReference>
<evidence type="ECO:0000256" key="13">
    <source>
        <dbReference type="ARBA" id="ARBA00023146"/>
    </source>
</evidence>
<comment type="subcellular location">
    <subcellularLocation>
        <location evidence="1 15">Cytoplasm</location>
    </subcellularLocation>
</comment>
<dbReference type="InterPro" id="IPR005146">
    <property type="entry name" value="B3/B4_tRNA-bd"/>
</dbReference>
<comment type="catalytic activity">
    <reaction evidence="14 15">
        <text>tRNA(Phe) + L-phenylalanine + ATP = L-phenylalanyl-tRNA(Phe) + AMP + diphosphate + H(+)</text>
        <dbReference type="Rhea" id="RHEA:19413"/>
        <dbReference type="Rhea" id="RHEA-COMP:9668"/>
        <dbReference type="Rhea" id="RHEA-COMP:9699"/>
        <dbReference type="ChEBI" id="CHEBI:15378"/>
        <dbReference type="ChEBI" id="CHEBI:30616"/>
        <dbReference type="ChEBI" id="CHEBI:33019"/>
        <dbReference type="ChEBI" id="CHEBI:58095"/>
        <dbReference type="ChEBI" id="CHEBI:78442"/>
        <dbReference type="ChEBI" id="CHEBI:78531"/>
        <dbReference type="ChEBI" id="CHEBI:456215"/>
        <dbReference type="EC" id="6.1.1.20"/>
    </reaction>
</comment>
<dbReference type="RefSeq" id="WP_154545412.1">
    <property type="nucleotide sequence ID" value="NZ_VUMY01000013.1"/>
</dbReference>
<evidence type="ECO:0000256" key="2">
    <source>
        <dbReference type="ARBA" id="ARBA00008653"/>
    </source>
</evidence>
<evidence type="ECO:0000256" key="6">
    <source>
        <dbReference type="ARBA" id="ARBA00022598"/>
    </source>
</evidence>
<dbReference type="Gene3D" id="2.40.50.140">
    <property type="entry name" value="Nucleic acid-binding proteins"/>
    <property type="match status" value="1"/>
</dbReference>
<dbReference type="Pfam" id="PF17759">
    <property type="entry name" value="tRNA_synthFbeta"/>
    <property type="match status" value="1"/>
</dbReference>
<keyword evidence="12 15" id="KW-0648">Protein biosynthesis</keyword>
<dbReference type="InterPro" id="IPR012340">
    <property type="entry name" value="NA-bd_OB-fold"/>
</dbReference>
<dbReference type="SUPFAM" id="SSF55681">
    <property type="entry name" value="Class II aaRS and biotin synthetases"/>
    <property type="match status" value="1"/>
</dbReference>
<dbReference type="SUPFAM" id="SSF56037">
    <property type="entry name" value="PheT/TilS domain"/>
    <property type="match status" value="1"/>
</dbReference>
<dbReference type="GO" id="GO:0000049">
    <property type="term" value="F:tRNA binding"/>
    <property type="evidence" value="ECO:0007669"/>
    <property type="project" value="UniProtKB-UniRule"/>
</dbReference>
<dbReference type="AlphaFoldDB" id="A0A7K0K4Y1"/>
<dbReference type="GO" id="GO:0005524">
    <property type="term" value="F:ATP binding"/>
    <property type="evidence" value="ECO:0007669"/>
    <property type="project" value="UniProtKB-UniRule"/>
</dbReference>
<keyword evidence="6 15" id="KW-0436">Ligase</keyword>
<evidence type="ECO:0000256" key="11">
    <source>
        <dbReference type="ARBA" id="ARBA00022884"/>
    </source>
</evidence>
<dbReference type="InterPro" id="IPR009061">
    <property type="entry name" value="DNA-bd_dom_put_sf"/>
</dbReference>
<evidence type="ECO:0000259" key="17">
    <source>
        <dbReference type="PROSITE" id="PS50886"/>
    </source>
</evidence>
<dbReference type="PROSITE" id="PS50886">
    <property type="entry name" value="TRBD"/>
    <property type="match status" value="1"/>
</dbReference>
<comment type="caution">
    <text evidence="15">Lacks conserved residue(s) required for the propagation of feature annotation.</text>
</comment>
<dbReference type="HAMAP" id="MF_00283">
    <property type="entry name" value="Phe_tRNA_synth_beta1"/>
    <property type="match status" value="1"/>
</dbReference>
<dbReference type="SMART" id="SM00896">
    <property type="entry name" value="FDX-ACB"/>
    <property type="match status" value="1"/>
</dbReference>
<evidence type="ECO:0000256" key="8">
    <source>
        <dbReference type="ARBA" id="ARBA00022741"/>
    </source>
</evidence>
<keyword evidence="7 15" id="KW-0479">Metal-binding</keyword>
<evidence type="ECO:0000256" key="1">
    <source>
        <dbReference type="ARBA" id="ARBA00004496"/>
    </source>
</evidence>
<dbReference type="Gene3D" id="3.30.56.10">
    <property type="match status" value="2"/>
</dbReference>
<feature type="binding site" evidence="15">
    <location>
        <position position="505"/>
    </location>
    <ligand>
        <name>Mg(2+)</name>
        <dbReference type="ChEBI" id="CHEBI:18420"/>
        <note>shared with alpha subunit</note>
    </ligand>
</feature>
<evidence type="ECO:0000256" key="12">
    <source>
        <dbReference type="ARBA" id="ARBA00022917"/>
    </source>
</evidence>
<dbReference type="PANTHER" id="PTHR10947:SF0">
    <property type="entry name" value="PHENYLALANINE--TRNA LIGASE BETA SUBUNIT"/>
    <property type="match status" value="1"/>
</dbReference>
<dbReference type="GO" id="GO:0004826">
    <property type="term" value="F:phenylalanine-tRNA ligase activity"/>
    <property type="evidence" value="ECO:0007669"/>
    <property type="project" value="UniProtKB-UniRule"/>
</dbReference>
<dbReference type="InterPro" id="IPR004532">
    <property type="entry name" value="Phe-tRNA-ligase_IIc_bsu_bact"/>
</dbReference>
<dbReference type="InterPro" id="IPR036690">
    <property type="entry name" value="Fdx_antiC-bd_sf"/>
</dbReference>
<dbReference type="InterPro" id="IPR041616">
    <property type="entry name" value="PheRS_beta_core"/>
</dbReference>
<dbReference type="InterPro" id="IPR045864">
    <property type="entry name" value="aa-tRNA-synth_II/BPL/LPL"/>
</dbReference>
<proteinExistence type="inferred from homology"/>
<evidence type="ECO:0000259" key="19">
    <source>
        <dbReference type="PROSITE" id="PS51483"/>
    </source>
</evidence>
<keyword evidence="11 16" id="KW-0694">RNA-binding</keyword>
<comment type="caution">
    <text evidence="20">The sequence shown here is derived from an EMBL/GenBank/DDBJ whole genome shotgun (WGS) entry which is preliminary data.</text>
</comment>
<dbReference type="Gene3D" id="3.50.40.10">
    <property type="entry name" value="Phenylalanyl-trna Synthetase, Chain B, domain 3"/>
    <property type="match status" value="1"/>
</dbReference>
<feature type="binding site" evidence="15">
    <location>
        <position position="496"/>
    </location>
    <ligand>
        <name>Mg(2+)</name>
        <dbReference type="ChEBI" id="CHEBI:18420"/>
        <note>shared with alpha subunit</note>
    </ligand>
</feature>
<dbReference type="CDD" id="cd00769">
    <property type="entry name" value="PheRS_beta_core"/>
    <property type="match status" value="1"/>
</dbReference>
<dbReference type="InterPro" id="IPR020825">
    <property type="entry name" value="Phe-tRNA_synthase-like_B3/B4"/>
</dbReference>
<keyword evidence="13 15" id="KW-0030">Aminoacyl-tRNA synthetase</keyword>
<dbReference type="EMBL" id="VUMY01000013">
    <property type="protein sequence ID" value="MST50095.1"/>
    <property type="molecule type" value="Genomic_DNA"/>
</dbReference>
<evidence type="ECO:0000256" key="14">
    <source>
        <dbReference type="ARBA" id="ARBA00049255"/>
    </source>
</evidence>
<dbReference type="EC" id="6.1.1.20" evidence="15"/>
<comment type="similarity">
    <text evidence="2 15">Belongs to the phenylalanyl-tRNA synthetase beta subunit family. Type 1 subfamily.</text>
</comment>
<dbReference type="Proteomes" id="UP000442535">
    <property type="component" value="Unassembled WGS sequence"/>
</dbReference>
<dbReference type="SUPFAM" id="SSF50249">
    <property type="entry name" value="Nucleic acid-binding proteins"/>
    <property type="match status" value="1"/>
</dbReference>
<gene>
    <name evidence="15" type="primary">pheT</name>
    <name evidence="20" type="ORF">FYJ63_07590</name>
</gene>
<keyword evidence="9 15" id="KW-0067">ATP-binding</keyword>
<dbReference type="InterPro" id="IPR005147">
    <property type="entry name" value="tRNA_synthase_B5-dom"/>
</dbReference>
<feature type="domain" description="TRNA-binding" evidence="17">
    <location>
        <begin position="41"/>
        <end position="166"/>
    </location>
</feature>
<feature type="domain" description="FDX-ACB" evidence="18">
    <location>
        <begin position="784"/>
        <end position="877"/>
    </location>
</feature>
<dbReference type="SMART" id="SM00874">
    <property type="entry name" value="B5"/>
    <property type="match status" value="1"/>
</dbReference>
<evidence type="ECO:0000313" key="21">
    <source>
        <dbReference type="Proteomes" id="UP000442535"/>
    </source>
</evidence>
<evidence type="ECO:0000256" key="9">
    <source>
        <dbReference type="ARBA" id="ARBA00022840"/>
    </source>
</evidence>
<keyword evidence="10 15" id="KW-0460">Magnesium</keyword>
<evidence type="ECO:0000256" key="16">
    <source>
        <dbReference type="PROSITE-ProRule" id="PRU00209"/>
    </source>
</evidence>
<dbReference type="SUPFAM" id="SSF46955">
    <property type="entry name" value="Putative DNA-binding domain"/>
    <property type="match status" value="1"/>
</dbReference>
<keyword evidence="4 15" id="KW-0963">Cytoplasm</keyword>
<reference evidence="20 21" key="1">
    <citation type="submission" date="2019-08" db="EMBL/GenBank/DDBJ databases">
        <title>In-depth cultivation of the pig gut microbiome towards novel bacterial diversity and tailored functional studies.</title>
        <authorList>
            <person name="Wylensek D."/>
            <person name="Hitch T.C.A."/>
            <person name="Clavel T."/>
        </authorList>
    </citation>
    <scope>NUCLEOTIDE SEQUENCE [LARGE SCALE GENOMIC DNA]</scope>
    <source>
        <strain evidence="20 21">RF-GAM-744-WT-7</strain>
    </source>
</reference>
<dbReference type="InterPro" id="IPR033714">
    <property type="entry name" value="tRNA_bind_bactPheRS"/>
</dbReference>
<dbReference type="InterPro" id="IPR005121">
    <property type="entry name" value="Fdx_antiC-bd"/>
</dbReference>
<evidence type="ECO:0000256" key="5">
    <source>
        <dbReference type="ARBA" id="ARBA00022555"/>
    </source>
</evidence>
<accession>A0A7K0K4Y1</accession>
<dbReference type="NCBIfam" id="TIGR00472">
    <property type="entry name" value="pheT_bact"/>
    <property type="match status" value="1"/>
</dbReference>
<evidence type="ECO:0000313" key="20">
    <source>
        <dbReference type="EMBL" id="MST50095.1"/>
    </source>
</evidence>
<dbReference type="GO" id="GO:0000287">
    <property type="term" value="F:magnesium ion binding"/>
    <property type="evidence" value="ECO:0007669"/>
    <property type="project" value="UniProtKB-UniRule"/>
</dbReference>
<dbReference type="PANTHER" id="PTHR10947">
    <property type="entry name" value="PHENYLALANYL-TRNA SYNTHETASE BETA CHAIN AND LEUCINE-RICH REPEAT-CONTAINING PROTEIN 47"/>
    <property type="match status" value="1"/>
</dbReference>
<dbReference type="Pfam" id="PF01588">
    <property type="entry name" value="tRNA_bind"/>
    <property type="match status" value="1"/>
</dbReference>
<evidence type="ECO:0000256" key="4">
    <source>
        <dbReference type="ARBA" id="ARBA00022490"/>
    </source>
</evidence>
<dbReference type="InterPro" id="IPR045060">
    <property type="entry name" value="Phe-tRNA-ligase_IIc_bsu"/>
</dbReference>
<dbReference type="FunFam" id="3.30.70.380:FF:000001">
    <property type="entry name" value="Phenylalanine--tRNA ligase beta subunit"/>
    <property type="match status" value="1"/>
</dbReference>
<dbReference type="PROSITE" id="PS51447">
    <property type="entry name" value="FDX_ACB"/>
    <property type="match status" value="1"/>
</dbReference>
<protein>
    <recommendedName>
        <fullName evidence="15">Phenylalanine--tRNA ligase beta subunit</fullName>
        <ecNumber evidence="15">6.1.1.20</ecNumber>
    </recommendedName>
    <alternativeName>
        <fullName evidence="15">Phenylalanyl-tRNA synthetase beta subunit</fullName>
        <shortName evidence="15">PheRS</shortName>
    </alternativeName>
</protein>
<evidence type="ECO:0000256" key="7">
    <source>
        <dbReference type="ARBA" id="ARBA00022723"/>
    </source>
</evidence>
<evidence type="ECO:0000256" key="3">
    <source>
        <dbReference type="ARBA" id="ARBA00011209"/>
    </source>
</evidence>
<evidence type="ECO:0000256" key="15">
    <source>
        <dbReference type="HAMAP-Rule" id="MF_00283"/>
    </source>
</evidence>
<keyword evidence="5 16" id="KW-0820">tRNA-binding</keyword>
<keyword evidence="8 15" id="KW-0547">Nucleotide-binding</keyword>
<feature type="domain" description="B5" evidence="19">
    <location>
        <begin position="441"/>
        <end position="518"/>
    </location>
</feature>
<sequence>MAFVSIEWLGRWCEVPSGLSATQLAKDLVRVGLEEETIHSSGVTGPLVCGEVVRMTPETASNGKTVNYCRVNVGEFNDVPGEGKEPSDVASRSIICGAHNFKVGDHVVVSLPGAVLPGDFKIATRKTYGHISDGMICSARELGLGEDHSGIIVLEDYLGERGIEVPPVGSDLLPVLGLNKELLEINITPDRGYCFSMRGVGREYSHSTGTKFTDWGLAANLAEGKAPAANDDGFKVEIEDDAPIRGRVGCDRFVARVVRGFDPGAKTPDWMVARLESAGMRSISLPVDVTNYVMLDLGQPMHAYDLDKVEGPIVVRRAAPGEKHTTLDDVERTLDAEDLLITDCQGGRGARVLGIAGVMGGADTEMTAGSSNVLLEAAHFDAVSVARSARRHKLPTEASKRFERGTDPELPPVAAQYAAELLVEYGGGTIDAGVTDVNHTAPMPVVTMGYGEPSGLVGVDYSVERCEDLLRAIGCDVARDDATETFTVNPPSWRPDLVGPAHLIEEIARLDGFDKIPSLVPVGPGAEGLPENLRSRREVSETLAQAGLTEVMTYPFLGEEHDRQGFPLDDPRRETVKLANPLADDAPALRTSVLDTLLDTASRNVSRGNERVAIFEVDQVALAHGVEPAPIPGVEDRPSEEEMKALRAGVPRQPWHVAAVLAGNAFEAAPGEPARAWDYADAIGLALRVAASQGLAVRPEAVDTPSAANAAKPGASVAPFHPGRVAQIRVGAESGGKVLGHAGELNPKVCEAFGLPLRTCAFEIDLDAIEKARPKEAFQLRPVSTFPVAKEDLAFVVDADVSALKVQNAIAKAAGATLEDVRLFDTFAGEQLGEGKKSLAFALRLRAADHTLEAKEIKEIRGRIIAKVEKTCRATLRA</sequence>
<dbReference type="Pfam" id="PF03484">
    <property type="entry name" value="B5"/>
    <property type="match status" value="1"/>
</dbReference>
<dbReference type="GO" id="GO:0006432">
    <property type="term" value="P:phenylalanyl-tRNA aminoacylation"/>
    <property type="evidence" value="ECO:0007669"/>
    <property type="project" value="UniProtKB-UniRule"/>
</dbReference>
<dbReference type="SUPFAM" id="SSF54991">
    <property type="entry name" value="Anticodon-binding domain of PheRS"/>
    <property type="match status" value="1"/>
</dbReference>
<feature type="binding site" evidence="15">
    <location>
        <position position="506"/>
    </location>
    <ligand>
        <name>Mg(2+)</name>
        <dbReference type="ChEBI" id="CHEBI:18420"/>
        <note>shared with alpha subunit</note>
    </ligand>
</feature>
<keyword evidence="21" id="KW-1185">Reference proteome</keyword>
<dbReference type="PROSITE" id="PS51483">
    <property type="entry name" value="B5"/>
    <property type="match status" value="1"/>
</dbReference>
<dbReference type="SMART" id="SM00873">
    <property type="entry name" value="B3_4"/>
    <property type="match status" value="1"/>
</dbReference>
<comment type="cofactor">
    <cofactor evidence="15">
        <name>Mg(2+)</name>
        <dbReference type="ChEBI" id="CHEBI:18420"/>
    </cofactor>
    <text evidence="15">Binds 2 magnesium ions per tetramer.</text>
</comment>
<dbReference type="Gene3D" id="3.30.70.380">
    <property type="entry name" value="Ferrodoxin-fold anticodon-binding domain"/>
    <property type="match status" value="1"/>
</dbReference>
<evidence type="ECO:0000256" key="10">
    <source>
        <dbReference type="ARBA" id="ARBA00022842"/>
    </source>
</evidence>